<accession>A0A9P1CP39</accession>
<protein>
    <submittedName>
        <fullName evidence="4">Polypeptide N-acetylgalactosaminyltransferase 10</fullName>
    </submittedName>
</protein>
<dbReference type="PANTHER" id="PTHR45689">
    <property type="entry name" value="I[[H]] CHANNEL, ISOFORM E"/>
    <property type="match status" value="1"/>
</dbReference>
<keyword evidence="2" id="KW-1133">Transmembrane helix</keyword>
<keyword evidence="5" id="KW-1185">Reference proteome</keyword>
<feature type="transmembrane region" description="Helical" evidence="2">
    <location>
        <begin position="268"/>
        <end position="289"/>
    </location>
</feature>
<organism evidence="3">
    <name type="scientific">Cladocopium goreaui</name>
    <dbReference type="NCBI Taxonomy" id="2562237"/>
    <lineage>
        <taxon>Eukaryota</taxon>
        <taxon>Sar</taxon>
        <taxon>Alveolata</taxon>
        <taxon>Dinophyceae</taxon>
        <taxon>Suessiales</taxon>
        <taxon>Symbiodiniaceae</taxon>
        <taxon>Cladocopium</taxon>
    </lineage>
</organism>
<evidence type="ECO:0000256" key="1">
    <source>
        <dbReference type="SAM" id="MobiDB-lite"/>
    </source>
</evidence>
<reference evidence="4 5" key="2">
    <citation type="submission" date="2024-05" db="EMBL/GenBank/DDBJ databases">
        <authorList>
            <person name="Chen Y."/>
            <person name="Shah S."/>
            <person name="Dougan E. K."/>
            <person name="Thang M."/>
            <person name="Chan C."/>
        </authorList>
    </citation>
    <scope>NUCLEOTIDE SEQUENCE [LARGE SCALE GENOMIC DNA]</scope>
</reference>
<feature type="transmembrane region" description="Helical" evidence="2">
    <location>
        <begin position="386"/>
        <end position="413"/>
    </location>
</feature>
<dbReference type="GO" id="GO:0003254">
    <property type="term" value="P:regulation of membrane depolarization"/>
    <property type="evidence" value="ECO:0007669"/>
    <property type="project" value="TreeGrafter"/>
</dbReference>
<evidence type="ECO:0000256" key="2">
    <source>
        <dbReference type="SAM" id="Phobius"/>
    </source>
</evidence>
<feature type="transmembrane region" description="Helical" evidence="2">
    <location>
        <begin position="310"/>
        <end position="334"/>
    </location>
</feature>
<gene>
    <name evidence="3" type="ORF">C1SCF055_LOCUS21051</name>
</gene>
<proteinExistence type="predicted"/>
<reference evidence="3" key="1">
    <citation type="submission" date="2022-10" db="EMBL/GenBank/DDBJ databases">
        <authorList>
            <person name="Chen Y."/>
            <person name="Dougan E. K."/>
            <person name="Chan C."/>
            <person name="Rhodes N."/>
            <person name="Thang M."/>
        </authorList>
    </citation>
    <scope>NUCLEOTIDE SEQUENCE</scope>
</reference>
<dbReference type="InterPro" id="IPR051413">
    <property type="entry name" value="K/Na_HCN_channel"/>
</dbReference>
<dbReference type="AlphaFoldDB" id="A0A9P1CP39"/>
<dbReference type="GO" id="GO:0098855">
    <property type="term" value="C:HCN channel complex"/>
    <property type="evidence" value="ECO:0007669"/>
    <property type="project" value="TreeGrafter"/>
</dbReference>
<keyword evidence="2" id="KW-0812">Transmembrane</keyword>
<dbReference type="Proteomes" id="UP001152797">
    <property type="component" value="Unassembled WGS sequence"/>
</dbReference>
<evidence type="ECO:0000313" key="5">
    <source>
        <dbReference type="Proteomes" id="UP001152797"/>
    </source>
</evidence>
<sequence>MSSDDLLGELRAPRTNSSDFARFLREQLQHLETQLLMAYGEVANKPRSLMTTRSSGTNHLPVQPRTGTAGSQNSEVPLECVSATSTPREALKKNRTSTDAKRCFQVHEKCNMTEELEDLQALFMVTKPSSRFNTGDGAIESPRSKRDQRQETWPRFLVHPESTKRLFWDCLACMMLFTYTVVVPLEVFHFEVDSAVMSTMLSVRSVWLFFWILDIGMTVRTAVYVDNVLCTQWSCILRKYVYSWFLFDLAVIGLDLWSIICMVRRRPILRIAAVGKFFFMARGVFSFRFHKLLQHQRLMGRSGLSGAKKACGVLLLILVILVTAVRMLACLWFFCGNVEDGWVETEQLRSESWDVQYARSVQWALSRLPAASMASNMALNTGLERAVALGATFSALACGSVFVSVITNLLAGLERSRQHKKNMLKASGSYIHGHNLSQKHLKQAKDIVEREKLRQEKMNQLKFLQDLPENFRQVLFCEARGQILSILSFYKTIQEDDSAEVNLCSTAVSELFLLAKDEVFRANVQAKGLFLVSGCTYSILSLEMELGSPTGRSSSQSVVPPQRKSFWTKPFSWLIKNATVVPSDGDYAGSGVTKVRVSIEEPMSEQAL</sequence>
<feature type="transmembrane region" description="Helical" evidence="2">
    <location>
        <begin position="241"/>
        <end position="262"/>
    </location>
</feature>
<dbReference type="OrthoDB" id="421226at2759"/>
<dbReference type="GO" id="GO:0005249">
    <property type="term" value="F:voltage-gated potassium channel activity"/>
    <property type="evidence" value="ECO:0007669"/>
    <property type="project" value="TreeGrafter"/>
</dbReference>
<keyword evidence="2" id="KW-0472">Membrane</keyword>
<comment type="caution">
    <text evidence="3">The sequence shown here is derived from an EMBL/GenBank/DDBJ whole genome shotgun (WGS) entry which is preliminary data.</text>
</comment>
<feature type="transmembrane region" description="Helical" evidence="2">
    <location>
        <begin position="208"/>
        <end position="229"/>
    </location>
</feature>
<evidence type="ECO:0000313" key="3">
    <source>
        <dbReference type="EMBL" id="CAI3994403.1"/>
    </source>
</evidence>
<evidence type="ECO:0000313" key="4">
    <source>
        <dbReference type="EMBL" id="CAL4781715.1"/>
    </source>
</evidence>
<feature type="region of interest" description="Disordered" evidence="1">
    <location>
        <begin position="51"/>
        <end position="76"/>
    </location>
</feature>
<dbReference type="EMBL" id="CAMXCT030001946">
    <property type="protein sequence ID" value="CAL4781715.1"/>
    <property type="molecule type" value="Genomic_DNA"/>
</dbReference>
<dbReference type="PANTHER" id="PTHR45689:SF5">
    <property type="entry name" value="I[[H]] CHANNEL, ISOFORM E"/>
    <property type="match status" value="1"/>
</dbReference>
<dbReference type="EMBL" id="CAMXCT010001946">
    <property type="protein sequence ID" value="CAI3994403.1"/>
    <property type="molecule type" value="Genomic_DNA"/>
</dbReference>
<feature type="compositionally biased region" description="Polar residues" evidence="1">
    <location>
        <begin position="51"/>
        <end position="75"/>
    </location>
</feature>
<dbReference type="GO" id="GO:0035725">
    <property type="term" value="P:sodium ion transmembrane transport"/>
    <property type="evidence" value="ECO:0007669"/>
    <property type="project" value="TreeGrafter"/>
</dbReference>
<dbReference type="EMBL" id="CAMXCT020001946">
    <property type="protein sequence ID" value="CAL1147778.1"/>
    <property type="molecule type" value="Genomic_DNA"/>
</dbReference>
<name>A0A9P1CP39_9DINO</name>